<dbReference type="GO" id="GO:0016787">
    <property type="term" value="F:hydrolase activity"/>
    <property type="evidence" value="ECO:0007669"/>
    <property type="project" value="InterPro"/>
</dbReference>
<dbReference type="Gene3D" id="3.40.50.1820">
    <property type="entry name" value="alpha/beta hydrolase"/>
    <property type="match status" value="1"/>
</dbReference>
<dbReference type="Proteomes" id="UP000234329">
    <property type="component" value="Unassembled WGS sequence"/>
</dbReference>
<proteinExistence type="predicted"/>
<accession>A0A2I1DK85</accession>
<dbReference type="AlphaFoldDB" id="A0A2I1DK85"/>
<dbReference type="PANTHER" id="PTHR46623">
    <property type="entry name" value="CARBOXYMETHYLENEBUTENOLIDASE-RELATED"/>
    <property type="match status" value="1"/>
</dbReference>
<reference evidence="2 3" key="1">
    <citation type="submission" date="2017-03" db="EMBL/GenBank/DDBJ databases">
        <title>Draft genime sequence of the acidophilic sulfur-oxidizing bacterium Acidithiobacillus sp. SH, isolated from seawater.</title>
        <authorList>
            <person name="Sharmin S."/>
            <person name="Tokuhisa M."/>
            <person name="Kanao T."/>
            <person name="Kamimura K."/>
        </authorList>
    </citation>
    <scope>NUCLEOTIDE SEQUENCE [LARGE SCALE GENOMIC DNA]</scope>
    <source>
        <strain evidence="2 3">SH</strain>
    </source>
</reference>
<keyword evidence="3" id="KW-1185">Reference proteome</keyword>
<gene>
    <name evidence="2" type="ORF">B1757_10485</name>
</gene>
<organism evidence="2 3">
    <name type="scientific">Acidithiobacillus marinus</name>
    <dbReference type="NCBI Taxonomy" id="187490"/>
    <lineage>
        <taxon>Bacteria</taxon>
        <taxon>Pseudomonadati</taxon>
        <taxon>Pseudomonadota</taxon>
        <taxon>Acidithiobacillia</taxon>
        <taxon>Acidithiobacillales</taxon>
        <taxon>Acidithiobacillaceae</taxon>
        <taxon>Acidithiobacillus</taxon>
    </lineage>
</organism>
<dbReference type="EMBL" id="MXAV01000039">
    <property type="protein sequence ID" value="PKY10290.1"/>
    <property type="molecule type" value="Genomic_DNA"/>
</dbReference>
<evidence type="ECO:0000259" key="1">
    <source>
        <dbReference type="Pfam" id="PF01738"/>
    </source>
</evidence>
<dbReference type="RefSeq" id="WP_101538270.1">
    <property type="nucleotide sequence ID" value="NZ_MXAV01000039.1"/>
</dbReference>
<name>A0A2I1DK85_9PROT</name>
<dbReference type="OrthoDB" id="9787933at2"/>
<dbReference type="FunCoup" id="A0A2I1DK85">
    <property type="interactions" value="303"/>
</dbReference>
<dbReference type="Pfam" id="PF01738">
    <property type="entry name" value="DLH"/>
    <property type="match status" value="1"/>
</dbReference>
<comment type="caution">
    <text evidence="2">The sequence shown here is derived from an EMBL/GenBank/DDBJ whole genome shotgun (WGS) entry which is preliminary data.</text>
</comment>
<dbReference type="InParanoid" id="A0A2I1DK85"/>
<evidence type="ECO:0000313" key="3">
    <source>
        <dbReference type="Proteomes" id="UP000234329"/>
    </source>
</evidence>
<sequence>MSEIHSEWLQLDQSLRAWYARPGSPGPHPGVVIFIEAFGVNSHFQDVAERFAKAGYCAIVPDLYHGKVYEYSDFENAIGHLKTLKDDLAMQEAGLAIAELHKRPEVRSDAIGAVGFCMGGRFAFMANAVHADKLGASVAFYGGGIAPDQDPAGRQPLLHLVDQMRAPLLLLYGADDTSITPEEHGRIATALSTAQKRYTLTLFPGAPHGFFADPRDSYRPEAAAEGWRLTLDHFHQYLGRSA</sequence>
<evidence type="ECO:0000313" key="2">
    <source>
        <dbReference type="EMBL" id="PKY10290.1"/>
    </source>
</evidence>
<dbReference type="InterPro" id="IPR051049">
    <property type="entry name" value="Dienelactone_hydrolase-like"/>
</dbReference>
<protein>
    <submittedName>
        <fullName evidence="2">Carboxymethylenebutenolidase</fullName>
    </submittedName>
</protein>
<feature type="domain" description="Dienelactone hydrolase" evidence="1">
    <location>
        <begin position="16"/>
        <end position="238"/>
    </location>
</feature>
<dbReference type="SUPFAM" id="SSF53474">
    <property type="entry name" value="alpha/beta-Hydrolases"/>
    <property type="match status" value="1"/>
</dbReference>
<dbReference type="InterPro" id="IPR029058">
    <property type="entry name" value="AB_hydrolase_fold"/>
</dbReference>
<dbReference type="InterPro" id="IPR002925">
    <property type="entry name" value="Dienelactn_hydro"/>
</dbReference>
<dbReference type="PANTHER" id="PTHR46623:SF6">
    <property type="entry name" value="ALPHA_BETA-HYDROLASES SUPERFAMILY PROTEIN"/>
    <property type="match status" value="1"/>
</dbReference>